<proteinExistence type="predicted"/>
<keyword evidence="3" id="KW-1185">Reference proteome</keyword>
<name>A0A4V4HFQ9_DENBC</name>
<accession>A0A4V4HFQ9</accession>
<protein>
    <submittedName>
        <fullName evidence="2">Uncharacterized protein</fullName>
    </submittedName>
</protein>
<feature type="region of interest" description="Disordered" evidence="1">
    <location>
        <begin position="1"/>
        <end position="93"/>
    </location>
</feature>
<sequence>MTAPTLFFVPSPRSPVMNPTTLTTPSVTVTSPTRASKPQMLKRPQTVDSTSRSPMLRPTLSPRSPSYDDASLPYSRAPLSPSVPSSPSLVSSAPNTPKLPKFFLPLPEPLTMAPPKVVSPTQTQTQEKGFLANMRGRLRAKSGQHHVRSGKSKSIDGENSMERKTKTDKKEKKERQERIKRAYMMGEELWRESKLRLFVAIYHGSILLFNSESTTWFADLQPNTPGNLKPLVASPVPMYTQLMPSPRYLTLRAT</sequence>
<evidence type="ECO:0000313" key="3">
    <source>
        <dbReference type="Proteomes" id="UP000297245"/>
    </source>
</evidence>
<evidence type="ECO:0000313" key="2">
    <source>
        <dbReference type="EMBL" id="THU95915.1"/>
    </source>
</evidence>
<feature type="region of interest" description="Disordered" evidence="1">
    <location>
        <begin position="139"/>
        <end position="176"/>
    </location>
</feature>
<dbReference type="AlphaFoldDB" id="A0A4V4HFQ9"/>
<reference evidence="2 3" key="1">
    <citation type="journal article" date="2019" name="Nat. Ecol. Evol.">
        <title>Megaphylogeny resolves global patterns of mushroom evolution.</title>
        <authorList>
            <person name="Varga T."/>
            <person name="Krizsan K."/>
            <person name="Foldi C."/>
            <person name="Dima B."/>
            <person name="Sanchez-Garcia M."/>
            <person name="Sanchez-Ramirez S."/>
            <person name="Szollosi G.J."/>
            <person name="Szarkandi J.G."/>
            <person name="Papp V."/>
            <person name="Albert L."/>
            <person name="Andreopoulos W."/>
            <person name="Angelini C."/>
            <person name="Antonin V."/>
            <person name="Barry K.W."/>
            <person name="Bougher N.L."/>
            <person name="Buchanan P."/>
            <person name="Buyck B."/>
            <person name="Bense V."/>
            <person name="Catcheside P."/>
            <person name="Chovatia M."/>
            <person name="Cooper J."/>
            <person name="Damon W."/>
            <person name="Desjardin D."/>
            <person name="Finy P."/>
            <person name="Geml J."/>
            <person name="Haridas S."/>
            <person name="Hughes K."/>
            <person name="Justo A."/>
            <person name="Karasinski D."/>
            <person name="Kautmanova I."/>
            <person name="Kiss B."/>
            <person name="Kocsube S."/>
            <person name="Kotiranta H."/>
            <person name="LaButti K.M."/>
            <person name="Lechner B.E."/>
            <person name="Liimatainen K."/>
            <person name="Lipzen A."/>
            <person name="Lukacs Z."/>
            <person name="Mihaltcheva S."/>
            <person name="Morgado L.N."/>
            <person name="Niskanen T."/>
            <person name="Noordeloos M.E."/>
            <person name="Ohm R.A."/>
            <person name="Ortiz-Santana B."/>
            <person name="Ovrebo C."/>
            <person name="Racz N."/>
            <person name="Riley R."/>
            <person name="Savchenko A."/>
            <person name="Shiryaev A."/>
            <person name="Soop K."/>
            <person name="Spirin V."/>
            <person name="Szebenyi C."/>
            <person name="Tomsovsky M."/>
            <person name="Tulloss R.E."/>
            <person name="Uehling J."/>
            <person name="Grigoriev I.V."/>
            <person name="Vagvolgyi C."/>
            <person name="Papp T."/>
            <person name="Martin F.M."/>
            <person name="Miettinen O."/>
            <person name="Hibbett D.S."/>
            <person name="Nagy L.G."/>
        </authorList>
    </citation>
    <scope>NUCLEOTIDE SEQUENCE [LARGE SCALE GENOMIC DNA]</scope>
    <source>
        <strain evidence="2 3">CBS 962.96</strain>
    </source>
</reference>
<evidence type="ECO:0000256" key="1">
    <source>
        <dbReference type="SAM" id="MobiDB-lite"/>
    </source>
</evidence>
<dbReference type="Proteomes" id="UP000297245">
    <property type="component" value="Unassembled WGS sequence"/>
</dbReference>
<dbReference type="EMBL" id="ML179189">
    <property type="protein sequence ID" value="THU95915.1"/>
    <property type="molecule type" value="Genomic_DNA"/>
</dbReference>
<gene>
    <name evidence="2" type="ORF">K435DRAFT_797788</name>
</gene>
<organism evidence="2 3">
    <name type="scientific">Dendrothele bispora (strain CBS 962.96)</name>
    <dbReference type="NCBI Taxonomy" id="1314807"/>
    <lineage>
        <taxon>Eukaryota</taxon>
        <taxon>Fungi</taxon>
        <taxon>Dikarya</taxon>
        <taxon>Basidiomycota</taxon>
        <taxon>Agaricomycotina</taxon>
        <taxon>Agaricomycetes</taxon>
        <taxon>Agaricomycetidae</taxon>
        <taxon>Agaricales</taxon>
        <taxon>Agaricales incertae sedis</taxon>
        <taxon>Dendrothele</taxon>
    </lineage>
</organism>
<feature type="compositionally biased region" description="Low complexity" evidence="1">
    <location>
        <begin position="19"/>
        <end position="33"/>
    </location>
</feature>
<feature type="compositionally biased region" description="Basic and acidic residues" evidence="1">
    <location>
        <begin position="153"/>
        <end position="176"/>
    </location>
</feature>
<feature type="compositionally biased region" description="Basic residues" evidence="1">
    <location>
        <begin position="139"/>
        <end position="151"/>
    </location>
</feature>
<feature type="compositionally biased region" description="Low complexity" evidence="1">
    <location>
        <begin position="77"/>
        <end position="93"/>
    </location>
</feature>